<evidence type="ECO:0000313" key="3">
    <source>
        <dbReference type="EMBL" id="HJB39139.1"/>
    </source>
</evidence>
<sequence length="226" mass="23411">MKTMKQWFLLAVTAVLCAAMVACADTGASSSAAASSAPASSAPASSAVSESTSAPASSSSEAASESGEAVTAEDPYTAAIVASRDQETNDSLPVLGAKAGESAVYTYLPSSMENDPEAAAQMADMVMQTLTLTPDQLQQYAFSISLINVKAYGVGVFMPAEGQTEAVKAALEDFVVNQQKSFENYLADQYEIAKQAKVEVLPTGEVVLVMCENSSEAFSTIEAALQ</sequence>
<reference evidence="3" key="1">
    <citation type="journal article" date="2021" name="PeerJ">
        <title>Extensive microbial diversity within the chicken gut microbiome revealed by metagenomics and culture.</title>
        <authorList>
            <person name="Gilroy R."/>
            <person name="Ravi A."/>
            <person name="Getino M."/>
            <person name="Pursley I."/>
            <person name="Horton D.L."/>
            <person name="Alikhan N.F."/>
            <person name="Baker D."/>
            <person name="Gharbi K."/>
            <person name="Hall N."/>
            <person name="Watson M."/>
            <person name="Adriaenssens E.M."/>
            <person name="Foster-Nyarko E."/>
            <person name="Jarju S."/>
            <person name="Secka A."/>
            <person name="Antonio M."/>
            <person name="Oren A."/>
            <person name="Chaudhuri R.R."/>
            <person name="La Ragione R."/>
            <person name="Hildebrand F."/>
            <person name="Pallen M.J."/>
        </authorList>
    </citation>
    <scope>NUCLEOTIDE SEQUENCE</scope>
    <source>
        <strain evidence="3">ChiBcec8-14828</strain>
    </source>
</reference>
<name>A0A9D2S0V0_9FIRM</name>
<feature type="signal peptide" evidence="2">
    <location>
        <begin position="1"/>
        <end position="24"/>
    </location>
</feature>
<reference evidence="3" key="2">
    <citation type="submission" date="2021-04" db="EMBL/GenBank/DDBJ databases">
        <authorList>
            <person name="Gilroy R."/>
        </authorList>
    </citation>
    <scope>NUCLEOTIDE SEQUENCE</scope>
    <source>
        <strain evidence="3">ChiBcec8-14828</strain>
    </source>
</reference>
<dbReference type="EMBL" id="DWYA01000021">
    <property type="protein sequence ID" value="HJB39139.1"/>
    <property type="molecule type" value="Genomic_DNA"/>
</dbReference>
<dbReference type="InterPro" id="IPR025648">
    <property type="entry name" value="DUF4358"/>
</dbReference>
<organism evidence="3 4">
    <name type="scientific">Candidatus Ruthenibacterium avium</name>
    <dbReference type="NCBI Taxonomy" id="2838751"/>
    <lineage>
        <taxon>Bacteria</taxon>
        <taxon>Bacillati</taxon>
        <taxon>Bacillota</taxon>
        <taxon>Clostridia</taxon>
        <taxon>Eubacteriales</taxon>
        <taxon>Oscillospiraceae</taxon>
        <taxon>Ruthenibacterium</taxon>
    </lineage>
</organism>
<keyword evidence="2" id="KW-0732">Signal</keyword>
<evidence type="ECO:0000256" key="1">
    <source>
        <dbReference type="SAM" id="MobiDB-lite"/>
    </source>
</evidence>
<dbReference type="PROSITE" id="PS51257">
    <property type="entry name" value="PROKAR_LIPOPROTEIN"/>
    <property type="match status" value="1"/>
</dbReference>
<accession>A0A9D2S0V0</accession>
<protein>
    <submittedName>
        <fullName evidence="3">DUF4358 domain-containing protein</fullName>
    </submittedName>
</protein>
<dbReference type="Pfam" id="PF14270">
    <property type="entry name" value="DUF4358"/>
    <property type="match status" value="1"/>
</dbReference>
<comment type="caution">
    <text evidence="3">The sequence shown here is derived from an EMBL/GenBank/DDBJ whole genome shotgun (WGS) entry which is preliminary data.</text>
</comment>
<dbReference type="Proteomes" id="UP000824209">
    <property type="component" value="Unassembled WGS sequence"/>
</dbReference>
<dbReference type="AlphaFoldDB" id="A0A9D2S0V0"/>
<feature type="region of interest" description="Disordered" evidence="1">
    <location>
        <begin position="32"/>
        <end position="71"/>
    </location>
</feature>
<evidence type="ECO:0000256" key="2">
    <source>
        <dbReference type="SAM" id="SignalP"/>
    </source>
</evidence>
<proteinExistence type="predicted"/>
<evidence type="ECO:0000313" key="4">
    <source>
        <dbReference type="Proteomes" id="UP000824209"/>
    </source>
</evidence>
<feature type="chain" id="PRO_5038778207" evidence="2">
    <location>
        <begin position="25"/>
        <end position="226"/>
    </location>
</feature>
<gene>
    <name evidence="3" type="ORF">H9943_01930</name>
</gene>